<proteinExistence type="predicted"/>
<evidence type="ECO:0000313" key="2">
    <source>
        <dbReference type="Proteomes" id="UP001054846"/>
    </source>
</evidence>
<sequence>MNSEEIARYIEATDSLSKPWLLVQLRIAMLRERRDTMSPEEYAREFAELHRQLMALGQWWKGIEGEAFGES</sequence>
<protein>
    <submittedName>
        <fullName evidence="1">Uncharacterized protein</fullName>
    </submittedName>
</protein>
<name>A0ABY3PJ48_9CYAN</name>
<dbReference type="RefSeq" id="WP_230840676.1">
    <property type="nucleotide sequence ID" value="NZ_CP063845.1"/>
</dbReference>
<dbReference type="EMBL" id="CP063845">
    <property type="protein sequence ID" value="UFP93624.1"/>
    <property type="molecule type" value="Genomic_DNA"/>
</dbReference>
<keyword evidence="2" id="KW-1185">Reference proteome</keyword>
<organism evidence="1 2">
    <name type="scientific">Gloeobacter morelensis MG652769</name>
    <dbReference type="NCBI Taxonomy" id="2781736"/>
    <lineage>
        <taxon>Bacteria</taxon>
        <taxon>Bacillati</taxon>
        <taxon>Cyanobacteriota</taxon>
        <taxon>Cyanophyceae</taxon>
        <taxon>Gloeobacterales</taxon>
        <taxon>Gloeobacteraceae</taxon>
        <taxon>Gloeobacter</taxon>
        <taxon>Gloeobacter morelensis</taxon>
    </lineage>
</organism>
<reference evidence="1 2" key="1">
    <citation type="journal article" date="2021" name="Genome Biol. Evol.">
        <title>Complete Genome Sequencing of a Novel Gloeobacter Species from a Waterfall Cave in Mexico.</title>
        <authorList>
            <person name="Saw J.H."/>
            <person name="Cardona T."/>
            <person name="Montejano G."/>
        </authorList>
    </citation>
    <scope>NUCLEOTIDE SEQUENCE [LARGE SCALE GENOMIC DNA]</scope>
    <source>
        <strain evidence="1">MG652769</strain>
    </source>
</reference>
<gene>
    <name evidence="1" type="ORF">ISF26_17815</name>
</gene>
<accession>A0ABY3PJ48</accession>
<dbReference type="Proteomes" id="UP001054846">
    <property type="component" value="Chromosome"/>
</dbReference>
<evidence type="ECO:0000313" key="1">
    <source>
        <dbReference type="EMBL" id="UFP93624.1"/>
    </source>
</evidence>